<comment type="caution">
    <text evidence="1">The sequence shown here is derived from an EMBL/GenBank/DDBJ whole genome shotgun (WGS) entry which is preliminary data.</text>
</comment>
<dbReference type="PANTHER" id="PTHR12941:SF10">
    <property type="entry name" value="ER MEMBRANE PROTEIN COMPLEX SUBUNIT 8_9 HOMOLOG"/>
    <property type="match status" value="1"/>
</dbReference>
<dbReference type="AlphaFoldDB" id="S9UUS0"/>
<sequence>MPTNNVVTSTEAYTKALLHCYKYPTQPVLGMLIGKRIGGGNGCYVADAVPLFHALPMTAPHPMLEVAYSHVQSLSKTRGLNLLGVYLANERISDHAVSALNAALLDAVAHRLPGGSKLLVWFVDNETLTSPPTGCSITSYFHKSLPAGGDVPRPDAVPADQQLAFGQWNSDTVSPEVTQSVEAAVMSVGEALEAFAPYRLVDLEDHLENPQVNYLEQPLEDLVKRAGTK</sequence>
<dbReference type="Proteomes" id="UP000015354">
    <property type="component" value="Unassembled WGS sequence"/>
</dbReference>
<gene>
    <name evidence="1" type="ORF">STCU_01435</name>
</gene>
<proteinExistence type="predicted"/>
<accession>S9UUS0</accession>
<dbReference type="OrthoDB" id="194468at2759"/>
<evidence type="ECO:0008006" key="3">
    <source>
        <dbReference type="Google" id="ProtNLM"/>
    </source>
</evidence>
<evidence type="ECO:0000313" key="2">
    <source>
        <dbReference type="Proteomes" id="UP000015354"/>
    </source>
</evidence>
<evidence type="ECO:0000313" key="1">
    <source>
        <dbReference type="EMBL" id="EPY34667.1"/>
    </source>
</evidence>
<dbReference type="EMBL" id="ATMH01001435">
    <property type="protein sequence ID" value="EPY34667.1"/>
    <property type="molecule type" value="Genomic_DNA"/>
</dbReference>
<reference evidence="1 2" key="1">
    <citation type="journal article" date="2013" name="PLoS ONE">
        <title>Predicting the Proteins of Angomonas deanei, Strigomonas culicis and Their Respective Endosymbionts Reveals New Aspects of the Trypanosomatidae Family.</title>
        <authorList>
            <person name="Motta M.C."/>
            <person name="Martins A.C."/>
            <person name="de Souza S.S."/>
            <person name="Catta-Preta C.M."/>
            <person name="Silva R."/>
            <person name="Klein C.C."/>
            <person name="de Almeida L.G."/>
            <person name="de Lima Cunha O."/>
            <person name="Ciapina L.P."/>
            <person name="Brocchi M."/>
            <person name="Colabardini A.C."/>
            <person name="de Araujo Lima B."/>
            <person name="Machado C.R."/>
            <person name="de Almeida Soares C.M."/>
            <person name="Probst C.M."/>
            <person name="de Menezes C.B."/>
            <person name="Thompson C.E."/>
            <person name="Bartholomeu D.C."/>
            <person name="Gradia D.F."/>
            <person name="Pavoni D.P."/>
            <person name="Grisard E.C."/>
            <person name="Fantinatti-Garboggini F."/>
            <person name="Marchini F.K."/>
            <person name="Rodrigues-Luiz G.F."/>
            <person name="Wagner G."/>
            <person name="Goldman G.H."/>
            <person name="Fietto J.L."/>
            <person name="Elias M.C."/>
            <person name="Goldman M.H."/>
            <person name="Sagot M.F."/>
            <person name="Pereira M."/>
            <person name="Stoco P.H."/>
            <person name="de Mendonca-Neto R.P."/>
            <person name="Teixeira S.M."/>
            <person name="Maciel T.E."/>
            <person name="de Oliveira Mendes T.A."/>
            <person name="Urmenyi T.P."/>
            <person name="de Souza W."/>
            <person name="Schenkman S."/>
            <person name="de Vasconcelos A.T."/>
        </authorList>
    </citation>
    <scope>NUCLEOTIDE SEQUENCE [LARGE SCALE GENOMIC DNA]</scope>
</reference>
<protein>
    <recommendedName>
        <fullName evidence="3">MPN domain-containing protein</fullName>
    </recommendedName>
</protein>
<name>S9UUS0_9TRYP</name>
<dbReference type="InterPro" id="IPR005366">
    <property type="entry name" value="EMC8/9"/>
</dbReference>
<dbReference type="CDD" id="cd08060">
    <property type="entry name" value="MPN_UPF0172"/>
    <property type="match status" value="1"/>
</dbReference>
<keyword evidence="2" id="KW-1185">Reference proteome</keyword>
<organism evidence="1 2">
    <name type="scientific">Strigomonas culicis</name>
    <dbReference type="NCBI Taxonomy" id="28005"/>
    <lineage>
        <taxon>Eukaryota</taxon>
        <taxon>Discoba</taxon>
        <taxon>Euglenozoa</taxon>
        <taxon>Kinetoplastea</taxon>
        <taxon>Metakinetoplastina</taxon>
        <taxon>Trypanosomatida</taxon>
        <taxon>Trypanosomatidae</taxon>
        <taxon>Strigomonadinae</taxon>
        <taxon>Strigomonas</taxon>
    </lineage>
</organism>
<dbReference type="PANTHER" id="PTHR12941">
    <property type="entry name" value="ER MEMBRANE PROTEIN COMPLEX"/>
    <property type="match status" value="1"/>
</dbReference>
<dbReference type="Pfam" id="PF03665">
    <property type="entry name" value="UPF0172"/>
    <property type="match status" value="1"/>
</dbReference>
<dbReference type="GO" id="GO:0072546">
    <property type="term" value="C:EMC complex"/>
    <property type="evidence" value="ECO:0007669"/>
    <property type="project" value="InterPro"/>
</dbReference>